<dbReference type="SUPFAM" id="SSF52540">
    <property type="entry name" value="P-loop containing nucleoside triphosphate hydrolases"/>
    <property type="match status" value="1"/>
</dbReference>
<proteinExistence type="inferred from homology"/>
<dbReference type="InterPro" id="IPR051589">
    <property type="entry name" value="Sialate-O-sulfotransferase"/>
</dbReference>
<dbReference type="Pfam" id="PF00685">
    <property type="entry name" value="Sulfotransfer_1"/>
    <property type="match status" value="1"/>
</dbReference>
<organism evidence="4 5">
    <name type="scientific">Oikopleura dioica</name>
    <name type="common">Tunicate</name>
    <dbReference type="NCBI Taxonomy" id="34765"/>
    <lineage>
        <taxon>Eukaryota</taxon>
        <taxon>Metazoa</taxon>
        <taxon>Chordata</taxon>
        <taxon>Tunicata</taxon>
        <taxon>Appendicularia</taxon>
        <taxon>Copelata</taxon>
        <taxon>Oikopleuridae</taxon>
        <taxon>Oikopleura</taxon>
    </lineage>
</organism>
<dbReference type="PANTHER" id="PTHR45964:SF9">
    <property type="entry name" value="SULFOTRANSFERASE"/>
    <property type="match status" value="1"/>
</dbReference>
<keyword evidence="5" id="KW-1185">Reference proteome</keyword>
<evidence type="ECO:0000313" key="5">
    <source>
        <dbReference type="Proteomes" id="UP001158576"/>
    </source>
</evidence>
<dbReference type="EMBL" id="OU015567">
    <property type="protein sequence ID" value="CAG5112170.1"/>
    <property type="molecule type" value="Genomic_DNA"/>
</dbReference>
<evidence type="ECO:0000256" key="2">
    <source>
        <dbReference type="RuleBase" id="RU361155"/>
    </source>
</evidence>
<protein>
    <recommendedName>
        <fullName evidence="2">Sulfotransferase</fullName>
        <ecNumber evidence="2">2.8.2.-</ecNumber>
    </recommendedName>
</protein>
<dbReference type="EC" id="2.8.2.-" evidence="2"/>
<feature type="domain" description="Sulfotransferase" evidence="3">
    <location>
        <begin position="100"/>
        <end position="195"/>
    </location>
</feature>
<dbReference type="PANTHER" id="PTHR45964">
    <property type="entry name" value="WSCD FAMILY MEMBER CG9164"/>
    <property type="match status" value="1"/>
</dbReference>
<accession>A0ABN7T3E4</accession>
<evidence type="ECO:0000256" key="1">
    <source>
        <dbReference type="ARBA" id="ARBA00010236"/>
    </source>
</evidence>
<sequence>MKVINAILPIVAYTQERCGTIKLGEKGQFAPVSLSSYPGSGNTWVRYMIEEFTGYYTGSVFHDGKLYRGGFKGEYEDYTDGKVIVTKAHTFRSERPLTDAIMLIRNPYDAFLSEFNRVNGVGVTGNDHTGKASLDDFLSPKWTDMNFGKYAVRWYRLYSGLLESGHKMLPIIYEEMKADPKQEMEKIVNFLDTRTDYESKYECLFGDNSKRFKRSSEREFDPYDFIDNEKLEAVNEVIIKISETLNRTHGITLPETYLRNLH</sequence>
<name>A0ABN7T3E4_OIKDI</name>
<evidence type="ECO:0000259" key="3">
    <source>
        <dbReference type="Pfam" id="PF00685"/>
    </source>
</evidence>
<dbReference type="InterPro" id="IPR000863">
    <property type="entry name" value="Sulfotransferase_dom"/>
</dbReference>
<dbReference type="Proteomes" id="UP001158576">
    <property type="component" value="Chromosome 2"/>
</dbReference>
<comment type="similarity">
    <text evidence="2">Belongs to the sulfotransferase 1 family.</text>
</comment>
<reference evidence="4 5" key="1">
    <citation type="submission" date="2021-04" db="EMBL/GenBank/DDBJ databases">
        <authorList>
            <person name="Bliznina A."/>
        </authorList>
    </citation>
    <scope>NUCLEOTIDE SEQUENCE [LARGE SCALE GENOMIC DNA]</scope>
</reference>
<gene>
    <name evidence="4" type="ORF">OKIOD_LOCUS15178</name>
</gene>
<comment type="similarity">
    <text evidence="1">Belongs to the WSCD family.</text>
</comment>
<dbReference type="InterPro" id="IPR027417">
    <property type="entry name" value="P-loop_NTPase"/>
</dbReference>
<evidence type="ECO:0000313" key="4">
    <source>
        <dbReference type="EMBL" id="CAG5112170.1"/>
    </source>
</evidence>
<dbReference type="Gene3D" id="3.40.50.300">
    <property type="entry name" value="P-loop containing nucleotide triphosphate hydrolases"/>
    <property type="match status" value="1"/>
</dbReference>
<keyword evidence="2" id="KW-0808">Transferase</keyword>